<accession>A0AAW0X0Z0</accession>
<evidence type="ECO:0000313" key="2">
    <source>
        <dbReference type="Proteomes" id="UP001445076"/>
    </source>
</evidence>
<protein>
    <submittedName>
        <fullName evidence="1">Uncharacterized protein</fullName>
    </submittedName>
</protein>
<evidence type="ECO:0000313" key="1">
    <source>
        <dbReference type="EMBL" id="KAK8738195.1"/>
    </source>
</evidence>
<name>A0AAW0X0Z0_CHEQU</name>
<gene>
    <name evidence="1" type="ORF">OTU49_004098</name>
</gene>
<sequence>MRMRSKYILNIVWNFRSMQNKCYSMWETRTKICSVYLSIHRKTFTFLRCNIFDEVHPNKKYPVYFLSIGKQKTVRRVRITFSRELSDADFNADSSSGKTTIFRRLMSL</sequence>
<dbReference type="Proteomes" id="UP001445076">
    <property type="component" value="Unassembled WGS sequence"/>
</dbReference>
<keyword evidence="2" id="KW-1185">Reference proteome</keyword>
<dbReference type="EMBL" id="JARKIK010000040">
    <property type="protein sequence ID" value="KAK8738195.1"/>
    <property type="molecule type" value="Genomic_DNA"/>
</dbReference>
<organism evidence="1 2">
    <name type="scientific">Cherax quadricarinatus</name>
    <name type="common">Australian red claw crayfish</name>
    <dbReference type="NCBI Taxonomy" id="27406"/>
    <lineage>
        <taxon>Eukaryota</taxon>
        <taxon>Metazoa</taxon>
        <taxon>Ecdysozoa</taxon>
        <taxon>Arthropoda</taxon>
        <taxon>Crustacea</taxon>
        <taxon>Multicrustacea</taxon>
        <taxon>Malacostraca</taxon>
        <taxon>Eumalacostraca</taxon>
        <taxon>Eucarida</taxon>
        <taxon>Decapoda</taxon>
        <taxon>Pleocyemata</taxon>
        <taxon>Astacidea</taxon>
        <taxon>Parastacoidea</taxon>
        <taxon>Parastacidae</taxon>
        <taxon>Cherax</taxon>
    </lineage>
</organism>
<proteinExistence type="predicted"/>
<dbReference type="AlphaFoldDB" id="A0AAW0X0Z0"/>
<reference evidence="1 2" key="1">
    <citation type="journal article" date="2024" name="BMC Genomics">
        <title>Genome assembly of redclaw crayfish (Cherax quadricarinatus) provides insights into its immune adaptation and hypoxia tolerance.</title>
        <authorList>
            <person name="Liu Z."/>
            <person name="Zheng J."/>
            <person name="Li H."/>
            <person name="Fang K."/>
            <person name="Wang S."/>
            <person name="He J."/>
            <person name="Zhou D."/>
            <person name="Weng S."/>
            <person name="Chi M."/>
            <person name="Gu Z."/>
            <person name="He J."/>
            <person name="Li F."/>
            <person name="Wang M."/>
        </authorList>
    </citation>
    <scope>NUCLEOTIDE SEQUENCE [LARGE SCALE GENOMIC DNA]</scope>
    <source>
        <strain evidence="1">ZL_2023a</strain>
    </source>
</reference>
<comment type="caution">
    <text evidence="1">The sequence shown here is derived from an EMBL/GenBank/DDBJ whole genome shotgun (WGS) entry which is preliminary data.</text>
</comment>